<feature type="region of interest" description="Disordered" evidence="1">
    <location>
        <begin position="52"/>
        <end position="83"/>
    </location>
</feature>
<dbReference type="GO" id="GO:0003676">
    <property type="term" value="F:nucleic acid binding"/>
    <property type="evidence" value="ECO:0007669"/>
    <property type="project" value="InterPro"/>
</dbReference>
<protein>
    <submittedName>
        <fullName evidence="3">G patch domain containing 3</fullName>
    </submittedName>
</protein>
<feature type="domain" description="G-patch" evidence="2">
    <location>
        <begin position="438"/>
        <end position="486"/>
    </location>
</feature>
<dbReference type="STRING" id="28743.ENSCVAP00000031109"/>
<sequence>MADSETKQPVYLVISNIPVAFHSADLRNYFSQFIESGAFHCFHYRHRPEVLKEPERSEPTTGGDGENVSIASPEPEAPKQGSCVSKPAVKSCCCVVSVHANHADRFLRMYAGNHWIDSKGNWLGRRCVIRRIRVSSDKGEGSFPYKTKFEQRHHVSLTEQFTDADLNSLPELNPPALMQNGNVGTPIRVFLQLIQSCRLPPRLIRKLGLTFPKTGSSRRYGNVPFQYYNTCTLPSTEETVLTAAGHEISGPGSLIAPSSRSRLMADDVHATEADETQNEAAEEEGEDVQSNADDVGFICKLLTYYHVSFWFVNDALVWLQDDDCCEEWERHEALHDDVTSQERSKERLFEEEIELKWEKGGSGLVFYTDAQYWHEDEGDFDEQTADDWDVDMSVYYDKDGGDMDARDYIKMRYEQRLREGVEDGSGHNQSIGSFERFTKGFGRRLMEKQGWKDGEGLGSSQVGISDALENEGQHPRCKRGFGYHGEKLVLHPVKKSRADVLISTVYDKPKDIDEGDTLLRRQPNTSMKYRGWQPGGSIGSKR</sequence>
<accession>A0A3Q2EH20</accession>
<dbReference type="PROSITE" id="PS50174">
    <property type="entry name" value="G_PATCH"/>
    <property type="match status" value="1"/>
</dbReference>
<organism evidence="3 4">
    <name type="scientific">Cyprinodon variegatus</name>
    <name type="common">Sheepshead minnow</name>
    <dbReference type="NCBI Taxonomy" id="28743"/>
    <lineage>
        <taxon>Eukaryota</taxon>
        <taxon>Metazoa</taxon>
        <taxon>Chordata</taxon>
        <taxon>Craniata</taxon>
        <taxon>Vertebrata</taxon>
        <taxon>Euteleostomi</taxon>
        <taxon>Actinopterygii</taxon>
        <taxon>Neopterygii</taxon>
        <taxon>Teleostei</taxon>
        <taxon>Neoteleostei</taxon>
        <taxon>Acanthomorphata</taxon>
        <taxon>Ovalentaria</taxon>
        <taxon>Atherinomorphae</taxon>
        <taxon>Cyprinodontiformes</taxon>
        <taxon>Cyprinodontidae</taxon>
        <taxon>Cyprinodon</taxon>
    </lineage>
</organism>
<reference evidence="3" key="2">
    <citation type="submission" date="2025-09" db="UniProtKB">
        <authorList>
            <consortium name="Ensembl"/>
        </authorList>
    </citation>
    <scope>IDENTIFICATION</scope>
</reference>
<evidence type="ECO:0000259" key="2">
    <source>
        <dbReference type="PROSITE" id="PS50174"/>
    </source>
</evidence>
<dbReference type="OMA" id="GGFHCFH"/>
<dbReference type="InterPro" id="IPR040341">
    <property type="entry name" value="GPATCH3"/>
</dbReference>
<evidence type="ECO:0000313" key="4">
    <source>
        <dbReference type="Proteomes" id="UP000265020"/>
    </source>
</evidence>
<evidence type="ECO:0000256" key="1">
    <source>
        <dbReference type="SAM" id="MobiDB-lite"/>
    </source>
</evidence>
<dbReference type="Proteomes" id="UP000265020">
    <property type="component" value="Unassembled WGS sequence"/>
</dbReference>
<dbReference type="GO" id="GO:0045893">
    <property type="term" value="P:positive regulation of DNA-templated transcription"/>
    <property type="evidence" value="ECO:0007669"/>
    <property type="project" value="TreeGrafter"/>
</dbReference>
<dbReference type="PANTHER" id="PTHR14390:SF2">
    <property type="entry name" value="G PATCH DOMAIN-CONTAINING PROTEIN 3"/>
    <property type="match status" value="1"/>
</dbReference>
<keyword evidence="4" id="KW-1185">Reference proteome</keyword>
<reference evidence="3" key="1">
    <citation type="submission" date="2025-08" db="UniProtKB">
        <authorList>
            <consortium name="Ensembl"/>
        </authorList>
    </citation>
    <scope>IDENTIFICATION</scope>
</reference>
<dbReference type="Pfam" id="PF01585">
    <property type="entry name" value="G-patch"/>
    <property type="match status" value="1"/>
</dbReference>
<evidence type="ECO:0000313" key="3">
    <source>
        <dbReference type="Ensembl" id="ENSCVAP00000031109.1"/>
    </source>
</evidence>
<name>A0A3Q2EH20_CYPVA</name>
<dbReference type="Ensembl" id="ENSCVAT00000025649.1">
    <property type="protein sequence ID" value="ENSCVAP00000031109.1"/>
    <property type="gene ID" value="ENSCVAG00000000827.1"/>
</dbReference>
<dbReference type="AlphaFoldDB" id="A0A3Q2EH20"/>
<dbReference type="GO" id="GO:0039536">
    <property type="term" value="P:negative regulation of RIG-I signaling pathway"/>
    <property type="evidence" value="ECO:0007669"/>
    <property type="project" value="InterPro"/>
</dbReference>
<dbReference type="InterPro" id="IPR000467">
    <property type="entry name" value="G_patch_dom"/>
</dbReference>
<dbReference type="SMART" id="SM00443">
    <property type="entry name" value="G_patch"/>
    <property type="match status" value="1"/>
</dbReference>
<dbReference type="GeneTree" id="ENSGT00390000004191"/>
<proteinExistence type="predicted"/>
<dbReference type="PANTHER" id="PTHR14390">
    <property type="entry name" value="G PATCH DOMAIN CONTAINING PROTEIN 3"/>
    <property type="match status" value="1"/>
</dbReference>
<dbReference type="GO" id="GO:0032480">
    <property type="term" value="P:negative regulation of type I interferon production"/>
    <property type="evidence" value="ECO:0007669"/>
    <property type="project" value="InterPro"/>
</dbReference>